<evidence type="ECO:0000256" key="2">
    <source>
        <dbReference type="PROSITE-ProRule" id="PRU00339"/>
    </source>
</evidence>
<accession>X6M521</accession>
<evidence type="ECO:0000256" key="3">
    <source>
        <dbReference type="SAM" id="Coils"/>
    </source>
</evidence>
<reference evidence="4 5" key="1">
    <citation type="journal article" date="2013" name="Curr. Biol.">
        <title>The Genome of the Foraminiferan Reticulomyxa filosa.</title>
        <authorList>
            <person name="Glockner G."/>
            <person name="Hulsmann N."/>
            <person name="Schleicher M."/>
            <person name="Noegel A.A."/>
            <person name="Eichinger L."/>
            <person name="Gallinger C."/>
            <person name="Pawlowski J."/>
            <person name="Sierra R."/>
            <person name="Euteneuer U."/>
            <person name="Pillet L."/>
            <person name="Moustafa A."/>
            <person name="Platzer M."/>
            <person name="Groth M."/>
            <person name="Szafranski K."/>
            <person name="Schliwa M."/>
        </authorList>
    </citation>
    <scope>NUCLEOTIDE SEQUENCE [LARGE SCALE GENOMIC DNA]</scope>
</reference>
<dbReference type="GO" id="GO:0101031">
    <property type="term" value="C:protein folding chaperone complex"/>
    <property type="evidence" value="ECO:0007669"/>
    <property type="project" value="TreeGrafter"/>
</dbReference>
<dbReference type="SMART" id="SM00028">
    <property type="entry name" value="TPR"/>
    <property type="match status" value="3"/>
</dbReference>
<evidence type="ECO:0000256" key="1">
    <source>
        <dbReference type="ARBA" id="ARBA00022803"/>
    </source>
</evidence>
<dbReference type="Gene3D" id="1.25.40.10">
    <property type="entry name" value="Tetratricopeptide repeat domain"/>
    <property type="match status" value="1"/>
</dbReference>
<dbReference type="InterPro" id="IPR019734">
    <property type="entry name" value="TPR_rpt"/>
</dbReference>
<dbReference type="EMBL" id="ASPP01024377">
    <property type="protein sequence ID" value="ETO09083.1"/>
    <property type="molecule type" value="Genomic_DNA"/>
</dbReference>
<evidence type="ECO:0000313" key="5">
    <source>
        <dbReference type="Proteomes" id="UP000023152"/>
    </source>
</evidence>
<gene>
    <name evidence="4" type="ORF">RFI_28305</name>
</gene>
<feature type="repeat" description="TPR" evidence="2">
    <location>
        <begin position="49"/>
        <end position="82"/>
    </location>
</feature>
<evidence type="ECO:0000313" key="4">
    <source>
        <dbReference type="EMBL" id="ETO09083.1"/>
    </source>
</evidence>
<sequence length="309" mass="35385">MTTEGVNAIKRKGDEAFVKGGQESEAIEHYTNALDLAKDLKGYDDRQRSKMYSARAECYLRTQQYEKAIGDCNESLKYDRDNFKSQFRRAKAYAQLNQIGAAITDLKIVVQKDNENTQAKELLKELEAKQKPEETSKLVSQSTAITSGATEDTFVRKSKRFDPDIDVSKDDLVKICDYNILNKKKIELEDEISLLTVLFGHNKKTFLVLFFQKEITQLEAAESMIDMLLDDNAVRLQVGTTSFFITNEASDEFAKQTLKRFKARRAAFTQELDEAIEEMKRQRAFLKAKFKDKIGLPEIEKTENTGSEY</sequence>
<dbReference type="AlphaFoldDB" id="X6M521"/>
<dbReference type="OrthoDB" id="199930at2759"/>
<dbReference type="InterPro" id="IPR051966">
    <property type="entry name" value="RPAP3"/>
</dbReference>
<dbReference type="PROSITE" id="PS50005">
    <property type="entry name" value="TPR"/>
    <property type="match status" value="1"/>
</dbReference>
<dbReference type="InterPro" id="IPR011990">
    <property type="entry name" value="TPR-like_helical_dom_sf"/>
</dbReference>
<keyword evidence="1 2" id="KW-0802">TPR repeat</keyword>
<keyword evidence="3" id="KW-0175">Coiled coil</keyword>
<dbReference type="PANTHER" id="PTHR46423:SF1">
    <property type="entry name" value="RNA POLYMERASE II-ASSOCIATED PROTEIN 3"/>
    <property type="match status" value="1"/>
</dbReference>
<dbReference type="SUPFAM" id="SSF48452">
    <property type="entry name" value="TPR-like"/>
    <property type="match status" value="1"/>
</dbReference>
<keyword evidence="5" id="KW-1185">Reference proteome</keyword>
<protein>
    <submittedName>
        <fullName evidence="4">Uncharacterized protein</fullName>
    </submittedName>
</protein>
<feature type="coiled-coil region" evidence="3">
    <location>
        <begin position="258"/>
        <end position="289"/>
    </location>
</feature>
<dbReference type="PANTHER" id="PTHR46423">
    <property type="entry name" value="RNA POLYMERASE II-ASSOCIATED PROTEIN 3"/>
    <property type="match status" value="1"/>
</dbReference>
<organism evidence="4 5">
    <name type="scientific">Reticulomyxa filosa</name>
    <dbReference type="NCBI Taxonomy" id="46433"/>
    <lineage>
        <taxon>Eukaryota</taxon>
        <taxon>Sar</taxon>
        <taxon>Rhizaria</taxon>
        <taxon>Retaria</taxon>
        <taxon>Foraminifera</taxon>
        <taxon>Monothalamids</taxon>
        <taxon>Reticulomyxidae</taxon>
        <taxon>Reticulomyxa</taxon>
    </lineage>
</organism>
<comment type="caution">
    <text evidence="4">The sequence shown here is derived from an EMBL/GenBank/DDBJ whole genome shotgun (WGS) entry which is preliminary data.</text>
</comment>
<dbReference type="Proteomes" id="UP000023152">
    <property type="component" value="Unassembled WGS sequence"/>
</dbReference>
<proteinExistence type="predicted"/>
<name>X6M521_RETFI</name>